<keyword evidence="2" id="KW-1185">Reference proteome</keyword>
<organism evidence="1 2">
    <name type="scientific">Striga asiatica</name>
    <name type="common">Asiatic witchweed</name>
    <name type="synonym">Buchnera asiatica</name>
    <dbReference type="NCBI Taxonomy" id="4170"/>
    <lineage>
        <taxon>Eukaryota</taxon>
        <taxon>Viridiplantae</taxon>
        <taxon>Streptophyta</taxon>
        <taxon>Embryophyta</taxon>
        <taxon>Tracheophyta</taxon>
        <taxon>Spermatophyta</taxon>
        <taxon>Magnoliopsida</taxon>
        <taxon>eudicotyledons</taxon>
        <taxon>Gunneridae</taxon>
        <taxon>Pentapetalae</taxon>
        <taxon>asterids</taxon>
        <taxon>lamiids</taxon>
        <taxon>Lamiales</taxon>
        <taxon>Orobanchaceae</taxon>
        <taxon>Buchnereae</taxon>
        <taxon>Striga</taxon>
    </lineage>
</organism>
<dbReference type="Proteomes" id="UP000325081">
    <property type="component" value="Unassembled WGS sequence"/>
</dbReference>
<reference evidence="2" key="1">
    <citation type="journal article" date="2019" name="Curr. Biol.">
        <title>Genome Sequence of Striga asiatica Provides Insight into the Evolution of Plant Parasitism.</title>
        <authorList>
            <person name="Yoshida S."/>
            <person name="Kim S."/>
            <person name="Wafula E.K."/>
            <person name="Tanskanen J."/>
            <person name="Kim Y.M."/>
            <person name="Honaas L."/>
            <person name="Yang Z."/>
            <person name="Spallek T."/>
            <person name="Conn C.E."/>
            <person name="Ichihashi Y."/>
            <person name="Cheong K."/>
            <person name="Cui S."/>
            <person name="Der J.P."/>
            <person name="Gundlach H."/>
            <person name="Jiao Y."/>
            <person name="Hori C."/>
            <person name="Ishida J.K."/>
            <person name="Kasahara H."/>
            <person name="Kiba T."/>
            <person name="Kim M.S."/>
            <person name="Koo N."/>
            <person name="Laohavisit A."/>
            <person name="Lee Y.H."/>
            <person name="Lumba S."/>
            <person name="McCourt P."/>
            <person name="Mortimer J.C."/>
            <person name="Mutuku J.M."/>
            <person name="Nomura T."/>
            <person name="Sasaki-Sekimoto Y."/>
            <person name="Seto Y."/>
            <person name="Wang Y."/>
            <person name="Wakatake T."/>
            <person name="Sakakibara H."/>
            <person name="Demura T."/>
            <person name="Yamaguchi S."/>
            <person name="Yoneyama K."/>
            <person name="Manabe R.I."/>
            <person name="Nelson D.C."/>
            <person name="Schulman A.H."/>
            <person name="Timko M.P."/>
            <person name="dePamphilis C.W."/>
            <person name="Choi D."/>
            <person name="Shirasu K."/>
        </authorList>
    </citation>
    <scope>NUCLEOTIDE SEQUENCE [LARGE SCALE GENOMIC DNA]</scope>
    <source>
        <strain evidence="2">cv. UVA1</strain>
    </source>
</reference>
<name>A0A5A7QYG6_STRAF</name>
<proteinExistence type="predicted"/>
<comment type="caution">
    <text evidence="1">The sequence shown here is derived from an EMBL/GenBank/DDBJ whole genome shotgun (WGS) entry which is preliminary data.</text>
</comment>
<sequence length="246" mass="28039">MPIRVKNPYIKNPDSVHVRNGKTRGPIIARVEIVRDELLKRRNLAKDSIFFGILPVVQAVIHVEYRMSDLDEGSWRDVREMVVIEKISSHLTKTGLTDPNRTFQTGLPEGFSDKALWIVRSKGLLVSGLHNGHVFTSQILEIVRAPEPTVYRDWIDTVFNRFNNLFHNLFGFGKTGRMAQYLDKPVLLVMGFRAHRGKARALSLLSRSMPKTQPVSVCTKTRLLPRENGDLRDYDIHRAISDQALG</sequence>
<evidence type="ECO:0000313" key="1">
    <source>
        <dbReference type="EMBL" id="GER50465.1"/>
    </source>
</evidence>
<dbReference type="EMBL" id="BKCP01009292">
    <property type="protein sequence ID" value="GER50465.1"/>
    <property type="molecule type" value="Genomic_DNA"/>
</dbReference>
<gene>
    <name evidence="1" type="ORF">STAS_27775</name>
</gene>
<dbReference type="AlphaFoldDB" id="A0A5A7QYG6"/>
<protein>
    <submittedName>
        <fullName evidence="1">Peroxisomal (S)-2-hydroxy-acid oxidase GLO2</fullName>
    </submittedName>
</protein>
<accession>A0A5A7QYG6</accession>
<evidence type="ECO:0000313" key="2">
    <source>
        <dbReference type="Proteomes" id="UP000325081"/>
    </source>
</evidence>